<organism evidence="3 4">
    <name type="scientific">Mesorhizobium mediterraneum</name>
    <dbReference type="NCBI Taxonomy" id="43617"/>
    <lineage>
        <taxon>Bacteria</taxon>
        <taxon>Pseudomonadati</taxon>
        <taxon>Pseudomonadota</taxon>
        <taxon>Alphaproteobacteria</taxon>
        <taxon>Hyphomicrobiales</taxon>
        <taxon>Phyllobacteriaceae</taxon>
        <taxon>Mesorhizobium</taxon>
    </lineage>
</organism>
<dbReference type="Pfam" id="PF13472">
    <property type="entry name" value="Lipase_GDSL_2"/>
    <property type="match status" value="1"/>
</dbReference>
<sequence length="244" mass="25690">MKSPISRRSFLLAAAAGPAFAPMQASLAEDAGMTNKIVLLGDSVFDNGAYVTGGADVLAHLVRQLPIGWSADLLAVDGSVMAGVRQQLDSVPADATHLVVSMGGNDALGVSSVLDAPSRSVAAALLRLAEIREQFCLEYRSTLDAVLAVKLPTAVCTIYDVRYPNSEERRIVVTALSVLNDCITRAAAGRGVPVIDLRIICDKDADFANAIEPSEQGGGKIAAAIVSFLTKHEFRSGRAELIVR</sequence>
<dbReference type="AlphaFoldDB" id="A0AB36R6R1"/>
<dbReference type="EMBL" id="NPKI01000028">
    <property type="protein sequence ID" value="PAP99938.1"/>
    <property type="molecule type" value="Genomic_DNA"/>
</dbReference>
<keyword evidence="4" id="KW-1185">Reference proteome</keyword>
<dbReference type="Gene3D" id="3.40.50.1110">
    <property type="entry name" value="SGNH hydrolase"/>
    <property type="match status" value="1"/>
</dbReference>
<proteinExistence type="predicted"/>
<dbReference type="Proteomes" id="UP000216215">
    <property type="component" value="Unassembled WGS sequence"/>
</dbReference>
<reference evidence="4" key="1">
    <citation type="submission" date="2017-08" db="EMBL/GenBank/DDBJ databases">
        <title>Mesorhizobium wenxinae sp. nov., a novel rhizobial species isolated from root nodules of chickpea (Cicer arietinum L.).</title>
        <authorList>
            <person name="Zhang J."/>
        </authorList>
    </citation>
    <scope>NUCLEOTIDE SEQUENCE [LARGE SCALE GENOMIC DNA]</scope>
    <source>
        <strain evidence="4">USDA 3392</strain>
    </source>
</reference>
<dbReference type="InterPro" id="IPR006311">
    <property type="entry name" value="TAT_signal"/>
</dbReference>
<evidence type="ECO:0000313" key="4">
    <source>
        <dbReference type="Proteomes" id="UP000216215"/>
    </source>
</evidence>
<gene>
    <name evidence="3" type="ORF">CIT25_23170</name>
</gene>
<feature type="signal peptide" evidence="1">
    <location>
        <begin position="1"/>
        <end position="21"/>
    </location>
</feature>
<evidence type="ECO:0000256" key="1">
    <source>
        <dbReference type="SAM" id="SignalP"/>
    </source>
</evidence>
<dbReference type="SUPFAM" id="SSF52266">
    <property type="entry name" value="SGNH hydrolase"/>
    <property type="match status" value="1"/>
</dbReference>
<accession>A0AB36R6R1</accession>
<evidence type="ECO:0000259" key="2">
    <source>
        <dbReference type="Pfam" id="PF13472"/>
    </source>
</evidence>
<dbReference type="GO" id="GO:0016788">
    <property type="term" value="F:hydrolase activity, acting on ester bonds"/>
    <property type="evidence" value="ECO:0007669"/>
    <property type="project" value="UniProtKB-ARBA"/>
</dbReference>
<dbReference type="InterPro" id="IPR013830">
    <property type="entry name" value="SGNH_hydro"/>
</dbReference>
<evidence type="ECO:0000313" key="3">
    <source>
        <dbReference type="EMBL" id="PAP99938.1"/>
    </source>
</evidence>
<name>A0AB36R6R1_9HYPH</name>
<dbReference type="PROSITE" id="PS51318">
    <property type="entry name" value="TAT"/>
    <property type="match status" value="1"/>
</dbReference>
<keyword evidence="1" id="KW-0732">Signal</keyword>
<feature type="domain" description="SGNH hydrolase-type esterase" evidence="2">
    <location>
        <begin position="39"/>
        <end position="206"/>
    </location>
</feature>
<dbReference type="InterPro" id="IPR036514">
    <property type="entry name" value="SGNH_hydro_sf"/>
</dbReference>
<feature type="chain" id="PRO_5044246176" evidence="1">
    <location>
        <begin position="22"/>
        <end position="244"/>
    </location>
</feature>
<comment type="caution">
    <text evidence="3">The sequence shown here is derived from an EMBL/GenBank/DDBJ whole genome shotgun (WGS) entry which is preliminary data.</text>
</comment>
<protein>
    <submittedName>
        <fullName evidence="3">Lipase</fullName>
    </submittedName>
</protein>